<evidence type="ECO:0000256" key="1">
    <source>
        <dbReference type="ARBA" id="ARBA00004141"/>
    </source>
</evidence>
<sequence>MAGLFRQNTLTSYLLTLLSCLLLLLTHVNNVCASPVAKDPPPVNYVDLAAHHWKRVTPIVVSSEVGDNVSVVNPTTDQVIPQGPGTDGGGTDFSLTAIIWLAFVFVIGIPLALAGIRLWRFTTGMGVGLAVAICLWAAFVNTVSSDGLSDIVLTVIPVGGFVVGFVFGMLDFGRWAGILLIGVLGGLSVGIRVVLLRPGLLIHAYLVNWLVLALFMIMGLSLILSRQHVGISGCCAAIGTFLIGLGIDLIIEKQDGMSFALRFLLDRNNSHFLAVVHKGYNPSMMTQIILGITLGATPVLAFAQHKIFKGPFRPERSQTDADMASLMDTESGIGAPEKPARVSRMQLLKSRFSMA</sequence>
<organism evidence="6 7">
    <name type="scientific">Dichomitus squalens</name>
    <dbReference type="NCBI Taxonomy" id="114155"/>
    <lineage>
        <taxon>Eukaryota</taxon>
        <taxon>Fungi</taxon>
        <taxon>Dikarya</taxon>
        <taxon>Basidiomycota</taxon>
        <taxon>Agaricomycotina</taxon>
        <taxon>Agaricomycetes</taxon>
        <taxon>Polyporales</taxon>
        <taxon>Polyporaceae</taxon>
        <taxon>Dichomitus</taxon>
    </lineage>
</organism>
<evidence type="ECO:0000256" key="3">
    <source>
        <dbReference type="ARBA" id="ARBA00022989"/>
    </source>
</evidence>
<evidence type="ECO:0000313" key="6">
    <source>
        <dbReference type="EMBL" id="TBU58235.1"/>
    </source>
</evidence>
<proteinExistence type="predicted"/>
<keyword evidence="7" id="KW-1185">Reference proteome</keyword>
<dbReference type="Proteomes" id="UP000292082">
    <property type="component" value="Unassembled WGS sequence"/>
</dbReference>
<dbReference type="AlphaFoldDB" id="A0A4Q9PUV1"/>
<dbReference type="EMBL" id="ML145127">
    <property type="protein sequence ID" value="TBU58235.1"/>
    <property type="molecule type" value="Genomic_DNA"/>
</dbReference>
<dbReference type="Pfam" id="PF13886">
    <property type="entry name" value="TM7S3_TM198"/>
    <property type="match status" value="1"/>
</dbReference>
<evidence type="ECO:0000259" key="5">
    <source>
        <dbReference type="Pfam" id="PF13886"/>
    </source>
</evidence>
<accession>A0A4Q9PUV1</accession>
<feature type="domain" description="TM7S3/TM198-like" evidence="5">
    <location>
        <begin position="102"/>
        <end position="301"/>
    </location>
</feature>
<evidence type="ECO:0000256" key="4">
    <source>
        <dbReference type="ARBA" id="ARBA00023136"/>
    </source>
</evidence>
<dbReference type="GO" id="GO:0016020">
    <property type="term" value="C:membrane"/>
    <property type="evidence" value="ECO:0007669"/>
    <property type="project" value="UniProtKB-SubCell"/>
</dbReference>
<evidence type="ECO:0000256" key="2">
    <source>
        <dbReference type="ARBA" id="ARBA00022692"/>
    </source>
</evidence>
<comment type="subcellular location">
    <subcellularLocation>
        <location evidence="1">Membrane</location>
        <topology evidence="1">Multi-pass membrane protein</topology>
    </subcellularLocation>
</comment>
<dbReference type="InterPro" id="IPR025256">
    <property type="entry name" value="TM7S3/TM198-like_dom"/>
</dbReference>
<keyword evidence="2" id="KW-0812">Transmembrane</keyword>
<name>A0A4Q9PUV1_9APHY</name>
<reference evidence="6 7" key="1">
    <citation type="submission" date="2019-01" db="EMBL/GenBank/DDBJ databases">
        <title>Draft genome sequences of three monokaryotic isolates of the white-rot basidiomycete fungus Dichomitus squalens.</title>
        <authorList>
            <consortium name="DOE Joint Genome Institute"/>
            <person name="Lopez S.C."/>
            <person name="Andreopoulos B."/>
            <person name="Pangilinan J."/>
            <person name="Lipzen A."/>
            <person name="Riley R."/>
            <person name="Ahrendt S."/>
            <person name="Ng V."/>
            <person name="Barry K."/>
            <person name="Daum C."/>
            <person name="Grigoriev I.V."/>
            <person name="Hilden K.S."/>
            <person name="Makela M.R."/>
            <person name="de Vries R.P."/>
        </authorList>
    </citation>
    <scope>NUCLEOTIDE SEQUENCE [LARGE SCALE GENOMIC DNA]</scope>
    <source>
        <strain evidence="6 7">CBS 464.89</strain>
    </source>
</reference>
<protein>
    <recommendedName>
        <fullName evidence="5">TM7S3/TM198-like domain-containing protein</fullName>
    </recommendedName>
</protein>
<gene>
    <name evidence="6" type="ORF">BD310DRAFT_495128</name>
</gene>
<evidence type="ECO:0000313" key="7">
    <source>
        <dbReference type="Proteomes" id="UP000292082"/>
    </source>
</evidence>
<dbReference type="PROSITE" id="PS51257">
    <property type="entry name" value="PROKAR_LIPOPROTEIN"/>
    <property type="match status" value="1"/>
</dbReference>
<keyword evidence="4" id="KW-0472">Membrane</keyword>
<keyword evidence="3" id="KW-1133">Transmembrane helix</keyword>